<dbReference type="PIRSF" id="PIRSF005647">
    <property type="entry name" value="CooC"/>
    <property type="match status" value="1"/>
</dbReference>
<name>K4LI37_THEPS</name>
<organism evidence="2 3">
    <name type="scientific">Thermacetogenium phaeum (strain ATCC BAA-254 / DSM 26808 / PB)</name>
    <dbReference type="NCBI Taxonomy" id="1089553"/>
    <lineage>
        <taxon>Bacteria</taxon>
        <taxon>Bacillati</taxon>
        <taxon>Bacillota</taxon>
        <taxon>Clostridia</taxon>
        <taxon>Thermoanaerobacterales</taxon>
        <taxon>Thermoanaerobacteraceae</taxon>
        <taxon>Thermacetogenium</taxon>
    </lineage>
</organism>
<accession>K4LI37</accession>
<sequence>MAKHLAMAGKGGTGKTTIASLLIRYLIEQKKGSILAVDADPNSNLNEALGFEVPNTISTILADIKKNNVPTGMTKETYLQLKLHQALVETKDVDLLVMGGPQGPGCYCFPTDLLKRHLAVLDKNYDYMVIDNEAGMEHISRQTIQDVDIMFVVSDATAKGVRTAGRIYELAKSLNIKIGEAYLIITKISDPEPLQSEIDATALNLLGIVPNDPMVVEFDLEGKPMMDLPASCPAVQATREMFGKLSL</sequence>
<dbReference type="InterPro" id="IPR014433">
    <property type="entry name" value="CooC"/>
</dbReference>
<dbReference type="GO" id="GO:0005524">
    <property type="term" value="F:ATP binding"/>
    <property type="evidence" value="ECO:0007669"/>
    <property type="project" value="TreeGrafter"/>
</dbReference>
<dbReference type="Pfam" id="PF01656">
    <property type="entry name" value="CbiA"/>
    <property type="match status" value="1"/>
</dbReference>
<dbReference type="PANTHER" id="PTHR43384">
    <property type="entry name" value="SEPTUM SITE-DETERMINING PROTEIN MIND HOMOLOG, CHLOROPLASTIC-RELATED"/>
    <property type="match status" value="1"/>
</dbReference>
<dbReference type="InterPro" id="IPR002586">
    <property type="entry name" value="CobQ/CobB/MinD/ParA_Nub-bd_dom"/>
</dbReference>
<dbReference type="OrthoDB" id="9779073at2"/>
<evidence type="ECO:0000259" key="1">
    <source>
        <dbReference type="Pfam" id="PF01656"/>
    </source>
</evidence>
<evidence type="ECO:0000313" key="2">
    <source>
        <dbReference type="EMBL" id="AFV11722.1"/>
    </source>
</evidence>
<gene>
    <name evidence="2" type="primary">acsF</name>
    <name evidence="2" type="ordered locus">Tph_c15150</name>
</gene>
<dbReference type="GO" id="GO:0009898">
    <property type="term" value="C:cytoplasmic side of plasma membrane"/>
    <property type="evidence" value="ECO:0007669"/>
    <property type="project" value="TreeGrafter"/>
</dbReference>
<dbReference type="GO" id="GO:0016887">
    <property type="term" value="F:ATP hydrolysis activity"/>
    <property type="evidence" value="ECO:0007669"/>
    <property type="project" value="TreeGrafter"/>
</dbReference>
<dbReference type="EMBL" id="CP003732">
    <property type="protein sequence ID" value="AFV11722.1"/>
    <property type="molecule type" value="Genomic_DNA"/>
</dbReference>
<dbReference type="SUPFAM" id="SSF52540">
    <property type="entry name" value="P-loop containing nucleoside triphosphate hydrolases"/>
    <property type="match status" value="1"/>
</dbReference>
<dbReference type="GO" id="GO:0005829">
    <property type="term" value="C:cytosol"/>
    <property type="evidence" value="ECO:0007669"/>
    <property type="project" value="TreeGrafter"/>
</dbReference>
<dbReference type="AlphaFoldDB" id="K4LI37"/>
<keyword evidence="3" id="KW-1185">Reference proteome</keyword>
<reference evidence="2 3" key="1">
    <citation type="journal article" date="2012" name="BMC Genomics">
        <title>Genome-guided analysis of physiological and morphological traits of the fermentative acetate oxidizer Thermacetogenium phaeum.</title>
        <authorList>
            <person name="Oehler D."/>
            <person name="Poehlein A."/>
            <person name="Leimbach A."/>
            <person name="Muller N."/>
            <person name="Daniel R."/>
            <person name="Gottschalk G."/>
            <person name="Schink B."/>
        </authorList>
    </citation>
    <scope>NUCLEOTIDE SEQUENCE [LARGE SCALE GENOMIC DNA]</scope>
    <source>
        <strain evidence="3">ATCC BAA-254 / DSM 26808 / PB</strain>
    </source>
</reference>
<dbReference type="InterPro" id="IPR027417">
    <property type="entry name" value="P-loop_NTPase"/>
</dbReference>
<dbReference type="HOGENOM" id="CLU_082962_0_0_9"/>
<protein>
    <submittedName>
        <fullName evidence="2">Carbon monoxide dehydrogenase nickel-insertion accessory protein AcsF</fullName>
    </submittedName>
</protein>
<dbReference type="GO" id="GO:0051782">
    <property type="term" value="P:negative regulation of cell division"/>
    <property type="evidence" value="ECO:0007669"/>
    <property type="project" value="TreeGrafter"/>
</dbReference>
<evidence type="ECO:0000313" key="3">
    <source>
        <dbReference type="Proteomes" id="UP000000467"/>
    </source>
</evidence>
<dbReference type="Gene3D" id="3.40.50.300">
    <property type="entry name" value="P-loop containing nucleotide triphosphate hydrolases"/>
    <property type="match status" value="1"/>
</dbReference>
<dbReference type="PANTHER" id="PTHR43384:SF7">
    <property type="entry name" value="CARBON-MONOXIDE DEHYDROGENASE ACCESSORY PROTEIN"/>
    <property type="match status" value="1"/>
</dbReference>
<dbReference type="eggNOG" id="COG3640">
    <property type="taxonomic scope" value="Bacteria"/>
</dbReference>
<dbReference type="STRING" id="1089553.Tph_c15150"/>
<dbReference type="InterPro" id="IPR050625">
    <property type="entry name" value="ParA/MinD_ATPase"/>
</dbReference>
<dbReference type="Proteomes" id="UP000000467">
    <property type="component" value="Chromosome"/>
</dbReference>
<dbReference type="KEGG" id="tpz:Tph_c15150"/>
<feature type="domain" description="CobQ/CobB/MinD/ParA nucleotide binding" evidence="1">
    <location>
        <begin position="7"/>
        <end position="224"/>
    </location>
</feature>
<proteinExistence type="predicted"/>
<dbReference type="RefSeq" id="WP_015050602.1">
    <property type="nucleotide sequence ID" value="NC_018870.1"/>
</dbReference>